<proteinExistence type="predicted"/>
<protein>
    <submittedName>
        <fullName evidence="1">Uncharacterized protein</fullName>
    </submittedName>
</protein>
<evidence type="ECO:0000313" key="1">
    <source>
        <dbReference type="EMBL" id="KAH3739207.1"/>
    </source>
</evidence>
<sequence>MFDAVECDVTDPDYLARRQLEKAVQDLNDHGTLLQKILDTTNDEEWIRSILQRLCHARGKLNLYKGFYGSLEQKLSSNDVYRLHTQRNIDCDVAYYSQQTSAEATYNPETSVARLRLTSEPLQWEGVMIGYETLKWTNSVIENMERDVNRLTKELRYTFSKGTIEIPPRSHFLNSTRYCKN</sequence>
<accession>A0A9D4I0B3</accession>
<evidence type="ECO:0000313" key="2">
    <source>
        <dbReference type="Proteomes" id="UP000828390"/>
    </source>
</evidence>
<gene>
    <name evidence="1" type="ORF">DPMN_045854</name>
</gene>
<dbReference type="AlphaFoldDB" id="A0A9D4I0B3"/>
<reference evidence="1" key="1">
    <citation type="journal article" date="2019" name="bioRxiv">
        <title>The Genome of the Zebra Mussel, Dreissena polymorpha: A Resource for Invasive Species Research.</title>
        <authorList>
            <person name="McCartney M.A."/>
            <person name="Auch B."/>
            <person name="Kono T."/>
            <person name="Mallez S."/>
            <person name="Zhang Y."/>
            <person name="Obille A."/>
            <person name="Becker A."/>
            <person name="Abrahante J.E."/>
            <person name="Garbe J."/>
            <person name="Badalamenti J.P."/>
            <person name="Herman A."/>
            <person name="Mangelson H."/>
            <person name="Liachko I."/>
            <person name="Sullivan S."/>
            <person name="Sone E.D."/>
            <person name="Koren S."/>
            <person name="Silverstein K.A.T."/>
            <person name="Beckman K.B."/>
            <person name="Gohl D.M."/>
        </authorList>
    </citation>
    <scope>NUCLEOTIDE SEQUENCE</scope>
    <source>
        <strain evidence="1">Duluth1</strain>
        <tissue evidence="1">Whole animal</tissue>
    </source>
</reference>
<dbReference type="EMBL" id="JAIWYP010000011">
    <property type="protein sequence ID" value="KAH3739207.1"/>
    <property type="molecule type" value="Genomic_DNA"/>
</dbReference>
<name>A0A9D4I0B3_DREPO</name>
<dbReference type="Proteomes" id="UP000828390">
    <property type="component" value="Unassembled WGS sequence"/>
</dbReference>
<organism evidence="1 2">
    <name type="scientific">Dreissena polymorpha</name>
    <name type="common">Zebra mussel</name>
    <name type="synonym">Mytilus polymorpha</name>
    <dbReference type="NCBI Taxonomy" id="45954"/>
    <lineage>
        <taxon>Eukaryota</taxon>
        <taxon>Metazoa</taxon>
        <taxon>Spiralia</taxon>
        <taxon>Lophotrochozoa</taxon>
        <taxon>Mollusca</taxon>
        <taxon>Bivalvia</taxon>
        <taxon>Autobranchia</taxon>
        <taxon>Heteroconchia</taxon>
        <taxon>Euheterodonta</taxon>
        <taxon>Imparidentia</taxon>
        <taxon>Neoheterodontei</taxon>
        <taxon>Myida</taxon>
        <taxon>Dreissenoidea</taxon>
        <taxon>Dreissenidae</taxon>
        <taxon>Dreissena</taxon>
    </lineage>
</organism>
<comment type="caution">
    <text evidence="1">The sequence shown here is derived from an EMBL/GenBank/DDBJ whole genome shotgun (WGS) entry which is preliminary data.</text>
</comment>
<reference evidence="1" key="2">
    <citation type="submission" date="2020-11" db="EMBL/GenBank/DDBJ databases">
        <authorList>
            <person name="McCartney M.A."/>
            <person name="Auch B."/>
            <person name="Kono T."/>
            <person name="Mallez S."/>
            <person name="Becker A."/>
            <person name="Gohl D.M."/>
            <person name="Silverstein K.A.T."/>
            <person name="Koren S."/>
            <person name="Bechman K.B."/>
            <person name="Herman A."/>
            <person name="Abrahante J.E."/>
            <person name="Garbe J."/>
        </authorList>
    </citation>
    <scope>NUCLEOTIDE SEQUENCE</scope>
    <source>
        <strain evidence="1">Duluth1</strain>
        <tissue evidence="1">Whole animal</tissue>
    </source>
</reference>
<keyword evidence="2" id="KW-1185">Reference proteome</keyword>